<dbReference type="Proteomes" id="UP001310022">
    <property type="component" value="Unassembled WGS sequence"/>
</dbReference>
<dbReference type="PANTHER" id="PTHR23070">
    <property type="entry name" value="BCS1 AAA-TYPE ATPASE"/>
    <property type="match status" value="1"/>
</dbReference>
<dbReference type="GO" id="GO:0005524">
    <property type="term" value="F:ATP binding"/>
    <property type="evidence" value="ECO:0007669"/>
    <property type="project" value="InterPro"/>
</dbReference>
<comment type="caution">
    <text evidence="2">The sequence shown here is derived from an EMBL/GenBank/DDBJ whole genome shotgun (WGS) entry which is preliminary data.</text>
</comment>
<dbReference type="EMBL" id="BQKE01000002">
    <property type="protein sequence ID" value="GJM62514.1"/>
    <property type="molecule type" value="Genomic_DNA"/>
</dbReference>
<feature type="domain" description="ATPase AAA-type core" evidence="1">
    <location>
        <begin position="189"/>
        <end position="310"/>
    </location>
</feature>
<dbReference type="InterPro" id="IPR050747">
    <property type="entry name" value="Mitochondrial_chaperone_BCS1"/>
</dbReference>
<evidence type="ECO:0000313" key="3">
    <source>
        <dbReference type="Proteomes" id="UP001310022"/>
    </source>
</evidence>
<dbReference type="InterPro" id="IPR003959">
    <property type="entry name" value="ATPase_AAA_core"/>
</dbReference>
<dbReference type="InterPro" id="IPR027417">
    <property type="entry name" value="P-loop_NTPase"/>
</dbReference>
<accession>A0AAN5AKU0</accession>
<dbReference type="SUPFAM" id="SSF52540">
    <property type="entry name" value="P-loop containing nucleoside triphosphate hydrolases"/>
    <property type="match status" value="1"/>
</dbReference>
<sequence length="357" mass="41280">MTDLLKSFDTYNDFVRGLYFTLIYEEIASSVMHETPLPSSKENREAVEKVLNLQNGEFELVFNNWNTEDSVDADFSQDYPYESAYRCISQKYLIYIRMEEDSLLVDFLFDGKDKALEQRVMEQNHALRKSFGLERAPAFKVLTKSNIQFHTEDVRTKLINLDLNFYNDDFIPVHEEIEKAMSEQRSGLVLLYGKPGTGKTSYIKSLIGSFPQLNFIFVQNEFVNNLLDPDFITFLLRQRNAVLVIEDAEKVLKNRDKVNEDSVVSTVLQLTDGLFSDYLNIKVICTFNTSLASIDQALLRKGRMIGKYEFGDLSLEKTNQLLKERDLPKVEEGLSLANIFGFDQKSFDTQKKRRIGF</sequence>
<dbReference type="GO" id="GO:0016887">
    <property type="term" value="F:ATP hydrolysis activity"/>
    <property type="evidence" value="ECO:0007669"/>
    <property type="project" value="InterPro"/>
</dbReference>
<organism evidence="2 3">
    <name type="scientific">Persicobacter diffluens</name>
    <dbReference type="NCBI Taxonomy" id="981"/>
    <lineage>
        <taxon>Bacteria</taxon>
        <taxon>Pseudomonadati</taxon>
        <taxon>Bacteroidota</taxon>
        <taxon>Cytophagia</taxon>
        <taxon>Cytophagales</taxon>
        <taxon>Persicobacteraceae</taxon>
        <taxon>Persicobacter</taxon>
    </lineage>
</organism>
<reference evidence="2 3" key="1">
    <citation type="submission" date="2021-12" db="EMBL/GenBank/DDBJ databases">
        <title>Genome sequencing of bacteria with rrn-lacking chromosome and rrn-plasmid.</title>
        <authorList>
            <person name="Anda M."/>
            <person name="Iwasaki W."/>
        </authorList>
    </citation>
    <scope>NUCLEOTIDE SEQUENCE [LARGE SCALE GENOMIC DNA]</scope>
    <source>
        <strain evidence="2 3">NBRC 15940</strain>
    </source>
</reference>
<evidence type="ECO:0000259" key="1">
    <source>
        <dbReference type="Pfam" id="PF00004"/>
    </source>
</evidence>
<dbReference type="Pfam" id="PF00004">
    <property type="entry name" value="AAA"/>
    <property type="match status" value="1"/>
</dbReference>
<dbReference type="AlphaFoldDB" id="A0AAN5AKU0"/>
<proteinExistence type="predicted"/>
<dbReference type="RefSeq" id="WP_338237790.1">
    <property type="nucleotide sequence ID" value="NZ_BQKE01000002.1"/>
</dbReference>
<gene>
    <name evidence="2" type="ORF">PEDI_30660</name>
</gene>
<dbReference type="Gene3D" id="3.40.50.300">
    <property type="entry name" value="P-loop containing nucleotide triphosphate hydrolases"/>
    <property type="match status" value="1"/>
</dbReference>
<name>A0AAN5AKU0_9BACT</name>
<protein>
    <recommendedName>
        <fullName evidence="1">ATPase AAA-type core domain-containing protein</fullName>
    </recommendedName>
</protein>
<evidence type="ECO:0000313" key="2">
    <source>
        <dbReference type="EMBL" id="GJM62514.1"/>
    </source>
</evidence>
<keyword evidence="3" id="KW-1185">Reference proteome</keyword>